<dbReference type="OrthoDB" id="2413213at2759"/>
<dbReference type="EMBL" id="QKYT01000015">
    <property type="protein sequence ID" value="RIA98444.1"/>
    <property type="molecule type" value="Genomic_DNA"/>
</dbReference>
<proteinExistence type="predicted"/>
<evidence type="ECO:0000313" key="2">
    <source>
        <dbReference type="EMBL" id="RIA98444.1"/>
    </source>
</evidence>
<evidence type="ECO:0000313" key="3">
    <source>
        <dbReference type="Proteomes" id="UP000265703"/>
    </source>
</evidence>
<feature type="compositionally biased region" description="Polar residues" evidence="1">
    <location>
        <begin position="54"/>
        <end position="68"/>
    </location>
</feature>
<organism evidence="2 3">
    <name type="scientific">Glomus cerebriforme</name>
    <dbReference type="NCBI Taxonomy" id="658196"/>
    <lineage>
        <taxon>Eukaryota</taxon>
        <taxon>Fungi</taxon>
        <taxon>Fungi incertae sedis</taxon>
        <taxon>Mucoromycota</taxon>
        <taxon>Glomeromycotina</taxon>
        <taxon>Glomeromycetes</taxon>
        <taxon>Glomerales</taxon>
        <taxon>Glomeraceae</taxon>
        <taxon>Glomus</taxon>
    </lineage>
</organism>
<reference evidence="2 3" key="1">
    <citation type="submission" date="2018-06" db="EMBL/GenBank/DDBJ databases">
        <title>Comparative genomics reveals the genomic features of Rhizophagus irregularis, R. cerebriforme, R. diaphanum and Gigaspora rosea, and their symbiotic lifestyle signature.</title>
        <authorList>
            <person name="Morin E."/>
            <person name="San Clemente H."/>
            <person name="Chen E.C.H."/>
            <person name="De La Providencia I."/>
            <person name="Hainaut M."/>
            <person name="Kuo A."/>
            <person name="Kohler A."/>
            <person name="Murat C."/>
            <person name="Tang N."/>
            <person name="Roy S."/>
            <person name="Loubradou J."/>
            <person name="Henrissat B."/>
            <person name="Grigoriev I.V."/>
            <person name="Corradi N."/>
            <person name="Roux C."/>
            <person name="Martin F.M."/>
        </authorList>
    </citation>
    <scope>NUCLEOTIDE SEQUENCE [LARGE SCALE GENOMIC DNA]</scope>
    <source>
        <strain evidence="2 3">DAOM 227022</strain>
    </source>
</reference>
<feature type="region of interest" description="Disordered" evidence="1">
    <location>
        <begin position="54"/>
        <end position="92"/>
    </location>
</feature>
<gene>
    <name evidence="2" type="ORF">C1645_731664</name>
</gene>
<feature type="compositionally biased region" description="Basic residues" evidence="1">
    <location>
        <begin position="143"/>
        <end position="153"/>
    </location>
</feature>
<feature type="region of interest" description="Disordered" evidence="1">
    <location>
        <begin position="129"/>
        <end position="162"/>
    </location>
</feature>
<dbReference type="Proteomes" id="UP000265703">
    <property type="component" value="Unassembled WGS sequence"/>
</dbReference>
<comment type="caution">
    <text evidence="2">The sequence shown here is derived from an EMBL/GenBank/DDBJ whole genome shotgun (WGS) entry which is preliminary data.</text>
</comment>
<name>A0A397TU53_9GLOM</name>
<protein>
    <submittedName>
        <fullName evidence="2">Uncharacterized protein</fullName>
    </submittedName>
</protein>
<accession>A0A397TU53</accession>
<keyword evidence="3" id="KW-1185">Reference proteome</keyword>
<evidence type="ECO:0000256" key="1">
    <source>
        <dbReference type="SAM" id="MobiDB-lite"/>
    </source>
</evidence>
<sequence>MSDKSPTISTEFLSISSPTEETIIPNLIIEELPDTYISDKIEQNIVDYEILSKSSDGYGSDDNFSSEVSFEDESQNDRKKRNAGDDLADVATTPPVISERGLIIEEVHDVESIEKEQIEIAIIEEVESYQDVSKKGSGDGPSKFKKNKKRKTNDKRNESTVG</sequence>
<dbReference type="AlphaFoldDB" id="A0A397TU53"/>